<evidence type="ECO:0000256" key="7">
    <source>
        <dbReference type="SAM" id="MobiDB-lite"/>
    </source>
</evidence>
<keyword evidence="4 8" id="KW-0812">Transmembrane</keyword>
<feature type="transmembrane region" description="Helical" evidence="8">
    <location>
        <begin position="347"/>
        <end position="365"/>
    </location>
</feature>
<dbReference type="InterPro" id="IPR044851">
    <property type="entry name" value="Wax_synthase"/>
</dbReference>
<evidence type="ECO:0000256" key="1">
    <source>
        <dbReference type="ARBA" id="ARBA00004141"/>
    </source>
</evidence>
<keyword evidence="5 8" id="KW-1133">Transmembrane helix</keyword>
<feature type="transmembrane region" description="Helical" evidence="8">
    <location>
        <begin position="231"/>
        <end position="262"/>
    </location>
</feature>
<dbReference type="Pfam" id="PF13813">
    <property type="entry name" value="MBOAT_2"/>
    <property type="match status" value="1"/>
</dbReference>
<comment type="subcellular location">
    <subcellularLocation>
        <location evidence="1">Membrane</location>
        <topology evidence="1">Multi-pass membrane protein</topology>
    </subcellularLocation>
</comment>
<evidence type="ECO:0000256" key="5">
    <source>
        <dbReference type="ARBA" id="ARBA00022989"/>
    </source>
</evidence>
<dbReference type="PANTHER" id="PTHR31595:SF60">
    <property type="entry name" value="BIOSYNTHESIS PROTEIN (TRI7), PUTATIVE (AFU_ORTHOLOGUE AFUA_8G05970)-RELATED"/>
    <property type="match status" value="1"/>
</dbReference>
<evidence type="ECO:0000256" key="3">
    <source>
        <dbReference type="ARBA" id="ARBA00022679"/>
    </source>
</evidence>
<dbReference type="RefSeq" id="XP_025427235.1">
    <property type="nucleotide sequence ID" value="XM_025570892.1"/>
</dbReference>
<feature type="transmembrane region" description="Helical" evidence="8">
    <location>
        <begin position="315"/>
        <end position="335"/>
    </location>
</feature>
<evidence type="ECO:0000256" key="8">
    <source>
        <dbReference type="SAM" id="Phobius"/>
    </source>
</evidence>
<protein>
    <recommendedName>
        <fullName evidence="9">Wax synthase domain-containing protein</fullName>
    </recommendedName>
</protein>
<keyword evidence="3" id="KW-0808">Transferase</keyword>
<comment type="similarity">
    <text evidence="2">Belongs to the wax synthase family.</text>
</comment>
<evidence type="ECO:0000259" key="9">
    <source>
        <dbReference type="Pfam" id="PF13813"/>
    </source>
</evidence>
<name>A0A318Z959_9EURO</name>
<dbReference type="STRING" id="1450539.A0A318Z959"/>
<feature type="transmembrane region" description="Helical" evidence="8">
    <location>
        <begin position="385"/>
        <end position="406"/>
    </location>
</feature>
<dbReference type="InterPro" id="IPR032805">
    <property type="entry name" value="Wax_synthase_dom"/>
</dbReference>
<proteinExistence type="inferred from homology"/>
<dbReference type="GO" id="GO:0008374">
    <property type="term" value="F:O-acyltransferase activity"/>
    <property type="evidence" value="ECO:0007669"/>
    <property type="project" value="InterPro"/>
</dbReference>
<dbReference type="EMBL" id="KZ821267">
    <property type="protein sequence ID" value="PYH41253.1"/>
    <property type="molecule type" value="Genomic_DNA"/>
</dbReference>
<accession>A0A318Z959</accession>
<sequence>MSTNTLPPNWHIPLAQWLAILPIVAAVVAFSSPRSMTRPATVILIVALAYSMQRSAQTYYAGTRFGAPLTSMCWVNVLNAIDLLVLSRVSYEAQKQWEHNKHAQSSNGSYTKQQKQQNPSSSDTSENVARLFWALDITLNYRRIDTPWEIRCLPHFNYADPQYVPSRGRFLLQAMLKVAVSVMVIQGCTMETDDTNLGTAVALLPETKETLFPFLSTASANDTGRRLLVRILFCLSFGIIGRAMIVASYNVFAIIAVGLGLYDPVKWPPVAGSLWEGWSVRRFWGITWHQTFRQLLTSNADFLLSLMRISPTGRLAWSFRALLAFTVSGAIHLFMDVGFGVPMIKSGALWFFCLQIVGVLAESAVQDFSRPLRATMNPGVKRVIGYVWVALFMLWTVPIWINPILIQLYSEGVRMMSPFLFLGSWKI</sequence>
<organism evidence="10 11">
    <name type="scientific">Aspergillus saccharolyticus JOP 1030-1</name>
    <dbReference type="NCBI Taxonomy" id="1450539"/>
    <lineage>
        <taxon>Eukaryota</taxon>
        <taxon>Fungi</taxon>
        <taxon>Dikarya</taxon>
        <taxon>Ascomycota</taxon>
        <taxon>Pezizomycotina</taxon>
        <taxon>Eurotiomycetes</taxon>
        <taxon>Eurotiomycetidae</taxon>
        <taxon>Eurotiales</taxon>
        <taxon>Aspergillaceae</taxon>
        <taxon>Aspergillus</taxon>
        <taxon>Aspergillus subgen. Circumdati</taxon>
    </lineage>
</organism>
<evidence type="ECO:0000256" key="6">
    <source>
        <dbReference type="ARBA" id="ARBA00023136"/>
    </source>
</evidence>
<dbReference type="OrthoDB" id="1077582at2759"/>
<feature type="compositionally biased region" description="Polar residues" evidence="7">
    <location>
        <begin position="103"/>
        <end position="124"/>
    </location>
</feature>
<dbReference type="PANTHER" id="PTHR31595">
    <property type="entry name" value="LONG-CHAIN-ALCOHOL O-FATTY-ACYLTRANSFERASE 3-RELATED"/>
    <property type="match status" value="1"/>
</dbReference>
<evidence type="ECO:0000256" key="2">
    <source>
        <dbReference type="ARBA" id="ARBA00007282"/>
    </source>
</evidence>
<dbReference type="GO" id="GO:0006629">
    <property type="term" value="P:lipid metabolic process"/>
    <property type="evidence" value="ECO:0007669"/>
    <property type="project" value="InterPro"/>
</dbReference>
<keyword evidence="6 8" id="KW-0472">Membrane</keyword>
<feature type="region of interest" description="Disordered" evidence="7">
    <location>
        <begin position="100"/>
        <end position="124"/>
    </location>
</feature>
<dbReference type="GO" id="GO:0016020">
    <property type="term" value="C:membrane"/>
    <property type="evidence" value="ECO:0007669"/>
    <property type="project" value="UniProtKB-SubCell"/>
</dbReference>
<reference evidence="10 11" key="1">
    <citation type="submission" date="2016-12" db="EMBL/GenBank/DDBJ databases">
        <title>The genomes of Aspergillus section Nigri reveals drivers in fungal speciation.</title>
        <authorList>
            <consortium name="DOE Joint Genome Institute"/>
            <person name="Vesth T.C."/>
            <person name="Nybo J."/>
            <person name="Theobald S."/>
            <person name="Brandl J."/>
            <person name="Frisvad J.C."/>
            <person name="Nielsen K.F."/>
            <person name="Lyhne E.K."/>
            <person name="Kogle M.E."/>
            <person name="Kuo A."/>
            <person name="Riley R."/>
            <person name="Clum A."/>
            <person name="Nolan M."/>
            <person name="Lipzen A."/>
            <person name="Salamov A."/>
            <person name="Henrissat B."/>
            <person name="Wiebenga A."/>
            <person name="De Vries R.P."/>
            <person name="Grigoriev I.V."/>
            <person name="Mortensen U.H."/>
            <person name="Andersen M.R."/>
            <person name="Baker S.E."/>
        </authorList>
    </citation>
    <scope>NUCLEOTIDE SEQUENCE [LARGE SCALE GENOMIC DNA]</scope>
    <source>
        <strain evidence="10 11">JOP 1030-1</strain>
    </source>
</reference>
<evidence type="ECO:0000313" key="10">
    <source>
        <dbReference type="EMBL" id="PYH41253.1"/>
    </source>
</evidence>
<gene>
    <name evidence="10" type="ORF">BP01DRAFT_184572</name>
</gene>
<dbReference type="Proteomes" id="UP000248349">
    <property type="component" value="Unassembled WGS sequence"/>
</dbReference>
<dbReference type="AlphaFoldDB" id="A0A318Z959"/>
<dbReference type="GeneID" id="37072120"/>
<evidence type="ECO:0000256" key="4">
    <source>
        <dbReference type="ARBA" id="ARBA00022692"/>
    </source>
</evidence>
<keyword evidence="11" id="KW-1185">Reference proteome</keyword>
<feature type="domain" description="Wax synthase" evidence="9">
    <location>
        <begin position="267"/>
        <end position="354"/>
    </location>
</feature>
<feature type="transmembrane region" description="Helical" evidence="8">
    <location>
        <begin position="12"/>
        <end position="30"/>
    </location>
</feature>
<evidence type="ECO:0000313" key="11">
    <source>
        <dbReference type="Proteomes" id="UP000248349"/>
    </source>
</evidence>